<dbReference type="Proteomes" id="UP001174934">
    <property type="component" value="Unassembled WGS sequence"/>
</dbReference>
<keyword evidence="2" id="KW-1185">Reference proteome</keyword>
<reference evidence="1" key="1">
    <citation type="submission" date="2023-06" db="EMBL/GenBank/DDBJ databases">
        <title>Genome-scale phylogeny and comparative genomics of the fungal order Sordariales.</title>
        <authorList>
            <consortium name="Lawrence Berkeley National Laboratory"/>
            <person name="Hensen N."/>
            <person name="Bonometti L."/>
            <person name="Westerberg I."/>
            <person name="Brannstrom I.O."/>
            <person name="Guillou S."/>
            <person name="Cros-Aarteil S."/>
            <person name="Calhoun S."/>
            <person name="Haridas S."/>
            <person name="Kuo A."/>
            <person name="Mondo S."/>
            <person name="Pangilinan J."/>
            <person name="Riley R."/>
            <person name="LaButti K."/>
            <person name="Andreopoulos B."/>
            <person name="Lipzen A."/>
            <person name="Chen C."/>
            <person name="Yanf M."/>
            <person name="Daum C."/>
            <person name="Ng V."/>
            <person name="Clum A."/>
            <person name="Steindorff A."/>
            <person name="Ohm R."/>
            <person name="Martin F."/>
            <person name="Silar P."/>
            <person name="Natvig D."/>
            <person name="Lalanne C."/>
            <person name="Gautier V."/>
            <person name="Ament-velasquez S.L."/>
            <person name="Kruys A."/>
            <person name="Hutchinson M.I."/>
            <person name="Powell A.J."/>
            <person name="Barry K."/>
            <person name="Miller A.N."/>
            <person name="Grigoriev I.V."/>
            <person name="Debuchy R."/>
            <person name="Gladieux P."/>
            <person name="Thoren M.H."/>
            <person name="Johannesson H."/>
        </authorList>
    </citation>
    <scope>NUCLEOTIDE SEQUENCE</scope>
    <source>
        <strain evidence="1">SMH3391-2</strain>
    </source>
</reference>
<comment type="caution">
    <text evidence="1">The sequence shown here is derived from an EMBL/GenBank/DDBJ whole genome shotgun (WGS) entry which is preliminary data.</text>
</comment>
<evidence type="ECO:0000313" key="2">
    <source>
        <dbReference type="Proteomes" id="UP001174934"/>
    </source>
</evidence>
<name>A0AA39XM37_9PEZI</name>
<proteinExistence type="predicted"/>
<dbReference type="AlphaFoldDB" id="A0AA39XM37"/>
<sequence length="76" mass="8747">MSSRSTPSAATSNGRGAKHANDAMLNRYLHADPTITERLAVVAKSKVQKRDAKVKETWEYLDQWDRQWKEQSRETN</sequence>
<dbReference type="EMBL" id="JAULSR010000001">
    <property type="protein sequence ID" value="KAK0636554.1"/>
    <property type="molecule type" value="Genomic_DNA"/>
</dbReference>
<gene>
    <name evidence="1" type="ORF">B0T17DRAFT_613272</name>
</gene>
<protein>
    <submittedName>
        <fullName evidence="1">Uncharacterized protein</fullName>
    </submittedName>
</protein>
<organism evidence="1 2">
    <name type="scientific">Bombardia bombarda</name>
    <dbReference type="NCBI Taxonomy" id="252184"/>
    <lineage>
        <taxon>Eukaryota</taxon>
        <taxon>Fungi</taxon>
        <taxon>Dikarya</taxon>
        <taxon>Ascomycota</taxon>
        <taxon>Pezizomycotina</taxon>
        <taxon>Sordariomycetes</taxon>
        <taxon>Sordariomycetidae</taxon>
        <taxon>Sordariales</taxon>
        <taxon>Lasiosphaeriaceae</taxon>
        <taxon>Bombardia</taxon>
    </lineage>
</organism>
<accession>A0AA39XM37</accession>
<evidence type="ECO:0000313" key="1">
    <source>
        <dbReference type="EMBL" id="KAK0636554.1"/>
    </source>
</evidence>